<gene>
    <name evidence="2" type="ORF">QJU93_07430</name>
</gene>
<dbReference type="AlphaFoldDB" id="A0AAJ6NAI3"/>
<name>A0AAJ6NAI3_9PAST</name>
<dbReference type="PROSITE" id="PS51257">
    <property type="entry name" value="PROKAR_LIPOPROTEIN"/>
    <property type="match status" value="1"/>
</dbReference>
<proteinExistence type="predicted"/>
<accession>A0AAJ6NAI3</accession>
<evidence type="ECO:0000313" key="3">
    <source>
        <dbReference type="Proteomes" id="UP001236239"/>
    </source>
</evidence>
<protein>
    <recommendedName>
        <fullName evidence="4">Lipoprotein</fullName>
    </recommendedName>
</protein>
<dbReference type="RefSeq" id="WP_306375280.1">
    <property type="nucleotide sequence ID" value="NZ_JASAYL010000010.1"/>
</dbReference>
<evidence type="ECO:0000256" key="1">
    <source>
        <dbReference type="SAM" id="SignalP"/>
    </source>
</evidence>
<dbReference type="EMBL" id="JASAYQ010000011">
    <property type="protein sequence ID" value="MDP8173185.1"/>
    <property type="molecule type" value="Genomic_DNA"/>
</dbReference>
<sequence>MILNKIYKIKNNILKILSLFVVALVLSSCTNSSSERKIIDVYFTNAKGKPVEKMSLDRIKNEYIYFVVKTQNLIGEEVTVDLEGSNGVIYNNRYIADGDSISVTISNNEERIKLFIYDDNNSHHIKMKQQYYNNTSFNQN</sequence>
<keyword evidence="1" id="KW-0732">Signal</keyword>
<reference evidence="2" key="1">
    <citation type="journal article" date="2023" name="Front. Microbiol.">
        <title>Phylogeography and host specificity of Pasteurellaceae pathogenic to sea-farmed fish in the north-east Atlantic.</title>
        <authorList>
            <person name="Gulla S."/>
            <person name="Colquhoun D.J."/>
            <person name="Olsen A.B."/>
            <person name="Spilsberg B."/>
            <person name="Lagesen K."/>
            <person name="Aakesson C.P."/>
            <person name="Strom S."/>
            <person name="Manji F."/>
            <person name="Birkbeck T.H."/>
            <person name="Nilsen H.K."/>
        </authorList>
    </citation>
    <scope>NUCLEOTIDE SEQUENCE</scope>
    <source>
        <strain evidence="2">TW16_20</strain>
    </source>
</reference>
<evidence type="ECO:0000313" key="2">
    <source>
        <dbReference type="EMBL" id="MDP8173185.1"/>
    </source>
</evidence>
<feature type="signal peptide" evidence="1">
    <location>
        <begin position="1"/>
        <end position="23"/>
    </location>
</feature>
<feature type="chain" id="PRO_5042574201" description="Lipoprotein" evidence="1">
    <location>
        <begin position="24"/>
        <end position="140"/>
    </location>
</feature>
<evidence type="ECO:0008006" key="4">
    <source>
        <dbReference type="Google" id="ProtNLM"/>
    </source>
</evidence>
<dbReference type="Proteomes" id="UP001236239">
    <property type="component" value="Unassembled WGS sequence"/>
</dbReference>
<comment type="caution">
    <text evidence="2">The sequence shown here is derived from an EMBL/GenBank/DDBJ whole genome shotgun (WGS) entry which is preliminary data.</text>
</comment>
<organism evidence="2 3">
    <name type="scientific">Phocoenobacter skyensis</name>
    <dbReference type="NCBI Taxonomy" id="97481"/>
    <lineage>
        <taxon>Bacteria</taxon>
        <taxon>Pseudomonadati</taxon>
        <taxon>Pseudomonadota</taxon>
        <taxon>Gammaproteobacteria</taxon>
        <taxon>Pasteurellales</taxon>
        <taxon>Pasteurellaceae</taxon>
        <taxon>Phocoenobacter</taxon>
    </lineage>
</organism>